<reference evidence="1 2" key="1">
    <citation type="submission" date="2015-10" db="EMBL/GenBank/DDBJ databases">
        <title>Genome sequencing and analysis of members of genus Stenotrophomonas.</title>
        <authorList>
            <person name="Patil P.P."/>
            <person name="Midha S."/>
            <person name="Patil P.B."/>
        </authorList>
    </citation>
    <scope>NUCLEOTIDE SEQUENCE [LARGE SCALE GENOMIC DNA]</scope>
    <source>
        <strain evidence="1 2">JCM 16536</strain>
    </source>
</reference>
<dbReference type="AlphaFoldDB" id="A0A0R0AJM3"/>
<evidence type="ECO:0000313" key="2">
    <source>
        <dbReference type="Proteomes" id="UP000051802"/>
    </source>
</evidence>
<keyword evidence="2" id="KW-1185">Reference proteome</keyword>
<organism evidence="1 2">
    <name type="scientific">Stenotrophomonas panacihumi</name>
    <dbReference type="NCBI Taxonomy" id="676599"/>
    <lineage>
        <taxon>Bacteria</taxon>
        <taxon>Pseudomonadati</taxon>
        <taxon>Pseudomonadota</taxon>
        <taxon>Gammaproteobacteria</taxon>
        <taxon>Lysobacterales</taxon>
        <taxon>Lysobacteraceae</taxon>
        <taxon>Stenotrophomonas</taxon>
    </lineage>
</organism>
<proteinExistence type="predicted"/>
<dbReference type="Proteomes" id="UP000051802">
    <property type="component" value="Unassembled WGS sequence"/>
</dbReference>
<dbReference type="EMBL" id="LLXU01000063">
    <property type="protein sequence ID" value="KRG45382.1"/>
    <property type="molecule type" value="Genomic_DNA"/>
</dbReference>
<gene>
    <name evidence="1" type="ORF">ARC20_07615</name>
</gene>
<sequence length="215" mass="22269">MAQDGSSMLQIDGSYQNLHQRSKGSASATTIYFPLAGANVSYVAVQFGGGFNRRPLVAVRSGSLVAMGNPQQNPDGSWWAYFYVRADVGATFDWYAYDTLAPAERGTYGLQVMNAAGEVVFDSTWRAMRVVGIVSNDGISGVTYSLPAGRTYAVAMNPGGRAIPTGPSAGVVQSFGASVSSGTISVSPFQVATIAGAASAANGPVSGIILDVTNY</sequence>
<accession>A0A0R0AJM3</accession>
<name>A0A0R0AJM3_9GAMM</name>
<comment type="caution">
    <text evidence="1">The sequence shown here is derived from an EMBL/GenBank/DDBJ whole genome shotgun (WGS) entry which is preliminary data.</text>
</comment>
<evidence type="ECO:0000313" key="1">
    <source>
        <dbReference type="EMBL" id="KRG45382.1"/>
    </source>
</evidence>
<protein>
    <submittedName>
        <fullName evidence="1">Uncharacterized protein</fullName>
    </submittedName>
</protein>
<dbReference type="STRING" id="676599.ARC20_07615"/>